<dbReference type="PANTHER" id="PTHR31450:SF3">
    <property type="entry name" value="TYPE III ENDOSOME MEMBRANE PROTEIN TEMP"/>
    <property type="match status" value="1"/>
</dbReference>
<feature type="transmembrane region" description="Helical" evidence="5">
    <location>
        <begin position="295"/>
        <end position="316"/>
    </location>
</feature>
<dbReference type="KEGG" id="asn:102378745"/>
<feature type="region of interest" description="Disordered" evidence="4">
    <location>
        <begin position="1"/>
        <end position="22"/>
    </location>
</feature>
<dbReference type="STRING" id="38654.A0A1U8D8K3"/>
<evidence type="ECO:0000256" key="2">
    <source>
        <dbReference type="ARBA" id="ARBA00022729"/>
    </source>
</evidence>
<accession>A0A1U8D8K3</accession>
<protein>
    <submittedName>
        <fullName evidence="8">Type III endosome membrane protein TEMP</fullName>
    </submittedName>
</protein>
<dbReference type="InterPro" id="IPR001611">
    <property type="entry name" value="Leu-rich_rpt"/>
</dbReference>
<keyword evidence="2" id="KW-0732">Signal</keyword>
<proteinExistence type="predicted"/>
<keyword evidence="3" id="KW-0677">Repeat</keyword>
<feature type="domain" description="LRRCT" evidence="6">
    <location>
        <begin position="210"/>
        <end position="257"/>
    </location>
</feature>
<name>A0A1U8D8K3_ALLSI</name>
<dbReference type="AlphaFoldDB" id="A0A1U8D8K3"/>
<dbReference type="InParanoid" id="A0A1U8D8K3"/>
<organism evidence="7 8">
    <name type="scientific">Alligator sinensis</name>
    <name type="common">Chinese alligator</name>
    <dbReference type="NCBI Taxonomy" id="38654"/>
    <lineage>
        <taxon>Eukaryota</taxon>
        <taxon>Metazoa</taxon>
        <taxon>Chordata</taxon>
        <taxon>Craniata</taxon>
        <taxon>Vertebrata</taxon>
        <taxon>Euteleostomi</taxon>
        <taxon>Archelosauria</taxon>
        <taxon>Archosauria</taxon>
        <taxon>Crocodylia</taxon>
        <taxon>Alligatoridae</taxon>
        <taxon>Alligatorinae</taxon>
        <taxon>Alligator</taxon>
    </lineage>
</organism>
<dbReference type="PANTHER" id="PTHR31450">
    <property type="entry name" value="LEUCINE-RICH REPEAT-CONTAINING PROTEIN 19 LRRC19 FAMILY MEMBER"/>
    <property type="match status" value="1"/>
</dbReference>
<gene>
    <name evidence="8" type="primary">CUNH1orf210</name>
</gene>
<keyword evidence="1" id="KW-0433">Leucine-rich repeat</keyword>
<dbReference type="SUPFAM" id="SSF52058">
    <property type="entry name" value="L domain-like"/>
    <property type="match status" value="1"/>
</dbReference>
<evidence type="ECO:0000313" key="8">
    <source>
        <dbReference type="RefSeq" id="XP_014376671.2"/>
    </source>
</evidence>
<keyword evidence="5" id="KW-0812">Transmembrane</keyword>
<evidence type="ECO:0000313" key="7">
    <source>
        <dbReference type="Proteomes" id="UP000189705"/>
    </source>
</evidence>
<sequence length="393" mass="42213">MTLTPMPLGQAEAGRSQREQVPGAAAASRSPMAGVWFLWVCGLLCTWALAVGHPCHVGSQGWADCSGNSLLRAPDALLRNITGLDLSRNSLVVPKHGALLNGFPALRSLNLSSNPLFTLYPATFSGLGALRLLDLSHCGLAHLHPAALQGLGNLHTLLLWGNWLRALEVSMIPAHGVLSHLDLRNNQLAYAAGPVLQRMGGILRVQLQGNPWACNCSASVLQQWLLQRQAAQVLCASPPALRGQDIKTLTSQDLGCRGQRRLPRAGPSTSTQPLPTAAGNDTATTPLVGKGGNSWPYLVGFILCAIGISILIALAAKCKLFHKNFASYRHRPLPDTSSVVNGPAEESAAWEENRPGPIGRLQPEEDDGFIEDNYIQPSEQLQEEEDMELHFSL</sequence>
<dbReference type="SMART" id="SM00082">
    <property type="entry name" value="LRRCT"/>
    <property type="match status" value="1"/>
</dbReference>
<dbReference type="InterPro" id="IPR003591">
    <property type="entry name" value="Leu-rich_rpt_typical-subtyp"/>
</dbReference>
<dbReference type="Pfam" id="PF13855">
    <property type="entry name" value="LRR_8"/>
    <property type="match status" value="1"/>
</dbReference>
<reference evidence="8" key="1">
    <citation type="submission" date="2025-08" db="UniProtKB">
        <authorList>
            <consortium name="RefSeq"/>
        </authorList>
    </citation>
    <scope>IDENTIFICATION</scope>
</reference>
<keyword evidence="5" id="KW-1133">Transmembrane helix</keyword>
<evidence type="ECO:0000256" key="3">
    <source>
        <dbReference type="ARBA" id="ARBA00022737"/>
    </source>
</evidence>
<feature type="compositionally biased region" description="Polar residues" evidence="4">
    <location>
        <begin position="267"/>
        <end position="283"/>
    </location>
</feature>
<feature type="region of interest" description="Disordered" evidence="4">
    <location>
        <begin position="336"/>
        <end position="368"/>
    </location>
</feature>
<evidence type="ECO:0000256" key="5">
    <source>
        <dbReference type="SAM" id="Phobius"/>
    </source>
</evidence>
<evidence type="ECO:0000259" key="6">
    <source>
        <dbReference type="SMART" id="SM00082"/>
    </source>
</evidence>
<dbReference type="GeneID" id="102378745"/>
<dbReference type="RefSeq" id="XP_014376671.2">
    <property type="nucleotide sequence ID" value="XM_014521185.2"/>
</dbReference>
<evidence type="ECO:0000256" key="4">
    <source>
        <dbReference type="SAM" id="MobiDB-lite"/>
    </source>
</evidence>
<dbReference type="SMART" id="SM00369">
    <property type="entry name" value="LRR_TYP"/>
    <property type="match status" value="4"/>
</dbReference>
<keyword evidence="7" id="KW-1185">Reference proteome</keyword>
<dbReference type="InterPro" id="IPR032675">
    <property type="entry name" value="LRR_dom_sf"/>
</dbReference>
<evidence type="ECO:0000256" key="1">
    <source>
        <dbReference type="ARBA" id="ARBA00022614"/>
    </source>
</evidence>
<keyword evidence="5" id="KW-0472">Membrane</keyword>
<feature type="region of interest" description="Disordered" evidence="4">
    <location>
        <begin position="257"/>
        <end position="283"/>
    </location>
</feature>
<dbReference type="Pfam" id="PF01463">
    <property type="entry name" value="LRRCT"/>
    <property type="match status" value="1"/>
</dbReference>
<dbReference type="Gene3D" id="3.80.10.10">
    <property type="entry name" value="Ribonuclease Inhibitor"/>
    <property type="match status" value="1"/>
</dbReference>
<dbReference type="InterPro" id="IPR000483">
    <property type="entry name" value="Cys-rich_flank_reg_C"/>
</dbReference>
<dbReference type="Proteomes" id="UP000189705">
    <property type="component" value="Unplaced"/>
</dbReference>
<dbReference type="CTD" id="103174621"/>